<accession>A0A1E4SIB4</accession>
<dbReference type="Proteomes" id="UP000094285">
    <property type="component" value="Unassembled WGS sequence"/>
</dbReference>
<sequence length="182" mass="19771">MVEPQCRSEEIANFTSVLWGRDILCNTGMVIVRKERCVRPPTGVLKSRWAWSSKTIGNLAAVVPFWGMIPGGLHYGILVHTRVHTRYSLNTIGLSGGQPTVGAKEITRPITGFSANDRIEVYAPVSGFIFLAPVDPPISNGTSFPGFERIQQQSPSSAETSHEAYLVQGFNLSDGVKPSGQV</sequence>
<gene>
    <name evidence="1" type="ORF">CANTADRAFT_249331</name>
</gene>
<protein>
    <submittedName>
        <fullName evidence="1">Uncharacterized protein</fullName>
    </submittedName>
</protein>
<organism evidence="1 2">
    <name type="scientific">Suhomyces tanzawaensis NRRL Y-17324</name>
    <dbReference type="NCBI Taxonomy" id="984487"/>
    <lineage>
        <taxon>Eukaryota</taxon>
        <taxon>Fungi</taxon>
        <taxon>Dikarya</taxon>
        <taxon>Ascomycota</taxon>
        <taxon>Saccharomycotina</taxon>
        <taxon>Pichiomycetes</taxon>
        <taxon>Debaryomycetaceae</taxon>
        <taxon>Suhomyces</taxon>
    </lineage>
</organism>
<reference evidence="2" key="1">
    <citation type="submission" date="2016-05" db="EMBL/GenBank/DDBJ databases">
        <title>Comparative genomics of biotechnologically important yeasts.</title>
        <authorList>
            <consortium name="DOE Joint Genome Institute"/>
            <person name="Riley R."/>
            <person name="Haridas S."/>
            <person name="Wolfe K.H."/>
            <person name="Lopes M.R."/>
            <person name="Hittinger C.T."/>
            <person name="Goker M."/>
            <person name="Salamov A."/>
            <person name="Wisecaver J."/>
            <person name="Long T.M."/>
            <person name="Aerts A.L."/>
            <person name="Barry K."/>
            <person name="Choi C."/>
            <person name="Clum A."/>
            <person name="Coughlan A.Y."/>
            <person name="Deshpande S."/>
            <person name="Douglass A.P."/>
            <person name="Hanson S.J."/>
            <person name="Klenk H.-P."/>
            <person name="Labutti K."/>
            <person name="Lapidus A."/>
            <person name="Lindquist E."/>
            <person name="Lipzen A."/>
            <person name="Meier-Kolthoff J.P."/>
            <person name="Ohm R.A."/>
            <person name="Otillar R.P."/>
            <person name="Pangilinan J."/>
            <person name="Peng Y."/>
            <person name="Rokas A."/>
            <person name="Rosa C.A."/>
            <person name="Scheuner C."/>
            <person name="Sibirny A.A."/>
            <person name="Slot J.C."/>
            <person name="Stielow J.B."/>
            <person name="Sun H."/>
            <person name="Kurtzman C.P."/>
            <person name="Blackwell M."/>
            <person name="Grigoriev I.V."/>
            <person name="Jeffries T.W."/>
        </authorList>
    </citation>
    <scope>NUCLEOTIDE SEQUENCE [LARGE SCALE GENOMIC DNA]</scope>
    <source>
        <strain evidence="2">NRRL Y-17324</strain>
    </source>
</reference>
<dbReference type="EMBL" id="KV453912">
    <property type="protein sequence ID" value="ODV79162.1"/>
    <property type="molecule type" value="Genomic_DNA"/>
</dbReference>
<proteinExistence type="predicted"/>
<keyword evidence="2" id="KW-1185">Reference proteome</keyword>
<name>A0A1E4SIB4_9ASCO</name>
<evidence type="ECO:0000313" key="1">
    <source>
        <dbReference type="EMBL" id="ODV79162.1"/>
    </source>
</evidence>
<dbReference type="GeneID" id="30981403"/>
<dbReference type="RefSeq" id="XP_020064284.1">
    <property type="nucleotide sequence ID" value="XM_020207266.1"/>
</dbReference>
<evidence type="ECO:0000313" key="2">
    <source>
        <dbReference type="Proteomes" id="UP000094285"/>
    </source>
</evidence>
<dbReference type="AlphaFoldDB" id="A0A1E4SIB4"/>